<dbReference type="InterPro" id="IPR006680">
    <property type="entry name" value="Amidohydro-rel"/>
</dbReference>
<dbReference type="Gene3D" id="2.30.40.10">
    <property type="entry name" value="Urease, subunit C, domain 1"/>
    <property type="match status" value="1"/>
</dbReference>
<dbReference type="Pfam" id="PF01979">
    <property type="entry name" value="Amidohydro_1"/>
    <property type="match status" value="1"/>
</dbReference>
<dbReference type="InterPro" id="IPR050287">
    <property type="entry name" value="MTA/SAH_deaminase"/>
</dbReference>
<gene>
    <name evidence="4" type="ORF">SAMN02745126_01908</name>
</gene>
<dbReference type="PANTHER" id="PTHR43794">
    <property type="entry name" value="AMINOHYDROLASE SSNA-RELATED"/>
    <property type="match status" value="1"/>
</dbReference>
<protein>
    <submittedName>
        <fullName evidence="4">5-methylthioadenosine/S-adenosylhomocysteine deaminase</fullName>
    </submittedName>
</protein>
<dbReference type="SUPFAM" id="SSF51556">
    <property type="entry name" value="Metallo-dependent hydrolases"/>
    <property type="match status" value="1"/>
</dbReference>
<sequence length="423" mass="44756">MAIVLAGGAVLTVNAADEFLPAADIRIEGARIAAIGAAGTLAQPADQVIDASEALVTPGLVNVHTHAATAFFRGLADDRPRSFWEGYAVPGQETFTLDHYKTSVRAACSEFLLNGITCIADRLGDMQHIAPVVEQTGIRAVVGHTITDNRVPADWRTVEGLLERYGTDPRARVSAGIAPHALDTCSDALLKECARRAERTGARVFIHVAQSEPEVAAVQARGHAGALACLAASGLATANTVAAHALYLSEAEIDAWPTYGIPIAHCPASNLKIEARTLPLARLAGRVPIGLGTDWTVTNNSMDLLAEARLAALVGKMRADDPTVLGVRQMMRMLTIDGARVLGIERQTGSIEPGKHADLAIFDLARLEANPAHDLASNLIYSISPRSVRDVMVDGELLVRNGKLVRDDEAILARASRHLGAAG</sequence>
<evidence type="ECO:0000313" key="4">
    <source>
        <dbReference type="EMBL" id="SJZ69004.1"/>
    </source>
</evidence>
<organism evidence="4 5">
    <name type="scientific">Enhydrobacter aerosaccus</name>
    <dbReference type="NCBI Taxonomy" id="225324"/>
    <lineage>
        <taxon>Bacteria</taxon>
        <taxon>Pseudomonadati</taxon>
        <taxon>Pseudomonadota</taxon>
        <taxon>Alphaproteobacteria</taxon>
        <taxon>Hyphomicrobiales</taxon>
        <taxon>Enhydrobacter</taxon>
    </lineage>
</organism>
<comment type="similarity">
    <text evidence="1">Belongs to the metallo-dependent hydrolases superfamily. ATZ/TRZ family.</text>
</comment>
<dbReference type="Proteomes" id="UP000190092">
    <property type="component" value="Unassembled WGS sequence"/>
</dbReference>
<name>A0A1T4MQD4_9HYPH</name>
<evidence type="ECO:0000259" key="3">
    <source>
        <dbReference type="Pfam" id="PF01979"/>
    </source>
</evidence>
<evidence type="ECO:0000256" key="1">
    <source>
        <dbReference type="ARBA" id="ARBA00006745"/>
    </source>
</evidence>
<proteinExistence type="inferred from homology"/>
<dbReference type="SUPFAM" id="SSF51338">
    <property type="entry name" value="Composite domain of metallo-dependent hydrolases"/>
    <property type="match status" value="1"/>
</dbReference>
<keyword evidence="2" id="KW-0378">Hydrolase</keyword>
<feature type="domain" description="Amidohydrolase-related" evidence="3">
    <location>
        <begin position="55"/>
        <end position="397"/>
    </location>
</feature>
<dbReference type="PANTHER" id="PTHR43794:SF11">
    <property type="entry name" value="AMIDOHYDROLASE-RELATED DOMAIN-CONTAINING PROTEIN"/>
    <property type="match status" value="1"/>
</dbReference>
<keyword evidence="5" id="KW-1185">Reference proteome</keyword>
<dbReference type="GO" id="GO:0016810">
    <property type="term" value="F:hydrolase activity, acting on carbon-nitrogen (but not peptide) bonds"/>
    <property type="evidence" value="ECO:0007669"/>
    <property type="project" value="InterPro"/>
</dbReference>
<dbReference type="InterPro" id="IPR011059">
    <property type="entry name" value="Metal-dep_hydrolase_composite"/>
</dbReference>
<dbReference type="InterPro" id="IPR032466">
    <property type="entry name" value="Metal_Hydrolase"/>
</dbReference>
<evidence type="ECO:0000256" key="2">
    <source>
        <dbReference type="ARBA" id="ARBA00022801"/>
    </source>
</evidence>
<evidence type="ECO:0000313" key="5">
    <source>
        <dbReference type="Proteomes" id="UP000190092"/>
    </source>
</evidence>
<dbReference type="STRING" id="225324.SAMN02745126_01908"/>
<dbReference type="AlphaFoldDB" id="A0A1T4MQD4"/>
<dbReference type="Gene3D" id="3.20.20.140">
    <property type="entry name" value="Metal-dependent hydrolases"/>
    <property type="match status" value="1"/>
</dbReference>
<reference evidence="5" key="1">
    <citation type="submission" date="2017-02" db="EMBL/GenBank/DDBJ databases">
        <authorList>
            <person name="Varghese N."/>
            <person name="Submissions S."/>
        </authorList>
    </citation>
    <scope>NUCLEOTIDE SEQUENCE [LARGE SCALE GENOMIC DNA]</scope>
    <source>
        <strain evidence="5">ATCC 27094</strain>
    </source>
</reference>
<accession>A0A1T4MQD4</accession>
<dbReference type="RefSeq" id="WP_170920855.1">
    <property type="nucleotide sequence ID" value="NZ_FUWJ01000002.1"/>
</dbReference>
<dbReference type="EMBL" id="FUWJ01000002">
    <property type="protein sequence ID" value="SJZ69004.1"/>
    <property type="molecule type" value="Genomic_DNA"/>
</dbReference>